<reference evidence="2 3" key="1">
    <citation type="submission" date="2018-03" db="EMBL/GenBank/DDBJ databases">
        <title>Neisseria weixii sp. nov., isolated from the intestinal contents of Tibetan Plateau pika (Ochotona curzoniae) in Yushu, Qinghai Province, China.</title>
        <authorList>
            <person name="Gui Z."/>
        </authorList>
    </citation>
    <scope>NUCLEOTIDE SEQUENCE [LARGE SCALE GENOMIC DNA]</scope>
    <source>
        <strain evidence="2 3">ATCC 51483</strain>
    </source>
</reference>
<evidence type="ECO:0000256" key="1">
    <source>
        <dbReference type="SAM" id="SignalP"/>
    </source>
</evidence>
<accession>A0A2P7U0L0</accession>
<feature type="signal peptide" evidence="1">
    <location>
        <begin position="1"/>
        <end position="19"/>
    </location>
</feature>
<name>A0A2P7U0L0_9NEIS</name>
<sequence>MLRGILIFCALLVPLSALAQQRDIPHDMHVAILKQVRLPYVKLSNGGFSWLKILTLGLTDGNSATVQVSRMARIKDENDRYIVMGRLTAQAGKTVAVRRDGSGLIREIWILSDDEVAKLAVMAE</sequence>
<dbReference type="AlphaFoldDB" id="A0A2P7U0L0"/>
<evidence type="ECO:0000313" key="2">
    <source>
        <dbReference type="EMBL" id="PSJ80520.1"/>
    </source>
</evidence>
<dbReference type="OrthoDB" id="7019622at2"/>
<dbReference type="Proteomes" id="UP000241868">
    <property type="component" value="Unassembled WGS sequence"/>
</dbReference>
<feature type="chain" id="PRO_5015194207" evidence="1">
    <location>
        <begin position="20"/>
        <end position="124"/>
    </location>
</feature>
<comment type="caution">
    <text evidence="2">The sequence shown here is derived from an EMBL/GenBank/DDBJ whole genome shotgun (WGS) entry which is preliminary data.</text>
</comment>
<evidence type="ECO:0000313" key="3">
    <source>
        <dbReference type="Proteomes" id="UP000241868"/>
    </source>
</evidence>
<proteinExistence type="predicted"/>
<organism evidence="2 3">
    <name type="scientific">Neisseria iguanae</name>
    <dbReference type="NCBI Taxonomy" id="90242"/>
    <lineage>
        <taxon>Bacteria</taxon>
        <taxon>Pseudomonadati</taxon>
        <taxon>Pseudomonadota</taxon>
        <taxon>Betaproteobacteria</taxon>
        <taxon>Neisseriales</taxon>
        <taxon>Neisseriaceae</taxon>
        <taxon>Neisseria</taxon>
    </lineage>
</organism>
<dbReference type="RefSeq" id="WP_106741248.1">
    <property type="nucleotide sequence ID" value="NZ_PXYY01000026.1"/>
</dbReference>
<keyword evidence="1" id="KW-0732">Signal</keyword>
<gene>
    <name evidence="2" type="ORF">C7N83_05695</name>
</gene>
<keyword evidence="3" id="KW-1185">Reference proteome</keyword>
<protein>
    <submittedName>
        <fullName evidence="2">Uncharacterized protein</fullName>
    </submittedName>
</protein>
<dbReference type="EMBL" id="PXYY01000026">
    <property type="protein sequence ID" value="PSJ80520.1"/>
    <property type="molecule type" value="Genomic_DNA"/>
</dbReference>